<comment type="caution">
    <text evidence="2">The sequence shown here is derived from an EMBL/GenBank/DDBJ whole genome shotgun (WGS) entry which is preliminary data.</text>
</comment>
<dbReference type="Proteomes" id="UP001321473">
    <property type="component" value="Unassembled WGS sequence"/>
</dbReference>
<feature type="compositionally biased region" description="Polar residues" evidence="1">
    <location>
        <begin position="92"/>
        <end position="110"/>
    </location>
</feature>
<dbReference type="EMBL" id="JARKHS020008645">
    <property type="protein sequence ID" value="KAK8780585.1"/>
    <property type="molecule type" value="Genomic_DNA"/>
</dbReference>
<evidence type="ECO:0000313" key="2">
    <source>
        <dbReference type="EMBL" id="KAK8780585.1"/>
    </source>
</evidence>
<sequence length="110" mass="12091">MPTTITAESIQRECLVGASWTSTRWPADPDRHRRCDDSCVPAPSYCRRGAKSCRLHLSLFAAIDCGRRRIDALRVQIAAVSSSPRGSPLFEPSTSVSEPQLSRCLSTLSQ</sequence>
<organism evidence="2 3">
    <name type="scientific">Amblyomma americanum</name>
    <name type="common">Lone star tick</name>
    <dbReference type="NCBI Taxonomy" id="6943"/>
    <lineage>
        <taxon>Eukaryota</taxon>
        <taxon>Metazoa</taxon>
        <taxon>Ecdysozoa</taxon>
        <taxon>Arthropoda</taxon>
        <taxon>Chelicerata</taxon>
        <taxon>Arachnida</taxon>
        <taxon>Acari</taxon>
        <taxon>Parasitiformes</taxon>
        <taxon>Ixodida</taxon>
        <taxon>Ixodoidea</taxon>
        <taxon>Ixodidae</taxon>
        <taxon>Amblyomminae</taxon>
        <taxon>Amblyomma</taxon>
    </lineage>
</organism>
<keyword evidence="3" id="KW-1185">Reference proteome</keyword>
<protein>
    <submittedName>
        <fullName evidence="2">Uncharacterized protein</fullName>
    </submittedName>
</protein>
<evidence type="ECO:0000313" key="3">
    <source>
        <dbReference type="Proteomes" id="UP001321473"/>
    </source>
</evidence>
<evidence type="ECO:0000256" key="1">
    <source>
        <dbReference type="SAM" id="MobiDB-lite"/>
    </source>
</evidence>
<dbReference type="AlphaFoldDB" id="A0AAQ4F1A5"/>
<gene>
    <name evidence="2" type="ORF">V5799_018075</name>
</gene>
<accession>A0AAQ4F1A5</accession>
<name>A0AAQ4F1A5_AMBAM</name>
<reference evidence="2 3" key="1">
    <citation type="journal article" date="2023" name="Arcadia Sci">
        <title>De novo assembly of a long-read Amblyomma americanum tick genome.</title>
        <authorList>
            <person name="Chou S."/>
            <person name="Poskanzer K.E."/>
            <person name="Rollins M."/>
            <person name="Thuy-Boun P.S."/>
        </authorList>
    </citation>
    <scope>NUCLEOTIDE SEQUENCE [LARGE SCALE GENOMIC DNA]</scope>
    <source>
        <strain evidence="2">F_SG_1</strain>
        <tissue evidence="2">Salivary glands</tissue>
    </source>
</reference>
<proteinExistence type="predicted"/>
<feature type="region of interest" description="Disordered" evidence="1">
    <location>
        <begin position="81"/>
        <end position="110"/>
    </location>
</feature>